<protein>
    <submittedName>
        <fullName evidence="1">NAD(P)/FAD-dependent oxidoreductase</fullName>
    </submittedName>
</protein>
<sequence>MADAAIVGSGPNGLAAAVTLARAGLRVAVYEAAADIGGGLRTQPLFDPEIAHDICSAVHPMAPASRFFREFGLAARGVELLTPEVSYAHPLDGGHPLDCAHPLNGGRAALAHRDLGTTCAGLGPDGERWRRLMAPLVRHSEGVVDFILSGQRALPRDPVAPLLLAPRILVHGTGLGAARFTGAAAPALLTGVAAHAVGELPSLPGGAVAALLGHLAHGPGWPLPRGGSARIAEAMVDDITAHGGTFHTGRAIGDLRELDGYRAVLLDTGVPGLLDIAGRALPDRYVRALRRFRYGPAAAKADFLVSEPIPWADPAVGRAGTVHLGGTHAELVREENRTARGVRSRAPFVLLVDPAVTDPGRARPGRRPVWAYAHMPNGDDTDPVELIRSRIETYAPGFGDTVLAARGMSGRDLEAYDPNDVGGDIGSGAMTIRQSLARPVPRLDPYRTPLPGLFLCSSATPPGPGVHGMCGYLAALSALRHRFGVRKAPSLAPVA</sequence>
<dbReference type="Pfam" id="PF13450">
    <property type="entry name" value="NAD_binding_8"/>
    <property type="match status" value="1"/>
</dbReference>
<accession>A0ABS1PUP8</accession>
<dbReference type="Proteomes" id="UP000621510">
    <property type="component" value="Unassembled WGS sequence"/>
</dbReference>
<dbReference type="InterPro" id="IPR036188">
    <property type="entry name" value="FAD/NAD-bd_sf"/>
</dbReference>
<organism evidence="1 2">
    <name type="scientific">Streptomyces endocoffeicus</name>
    <dbReference type="NCBI Taxonomy" id="2898945"/>
    <lineage>
        <taxon>Bacteria</taxon>
        <taxon>Bacillati</taxon>
        <taxon>Actinomycetota</taxon>
        <taxon>Actinomycetes</taxon>
        <taxon>Kitasatosporales</taxon>
        <taxon>Streptomycetaceae</taxon>
        <taxon>Streptomyces</taxon>
    </lineage>
</organism>
<dbReference type="EMBL" id="JAERRG010000012">
    <property type="protein sequence ID" value="MBL1116147.1"/>
    <property type="molecule type" value="Genomic_DNA"/>
</dbReference>
<evidence type="ECO:0000313" key="1">
    <source>
        <dbReference type="EMBL" id="MBL1116147.1"/>
    </source>
</evidence>
<dbReference type="SUPFAM" id="SSF51905">
    <property type="entry name" value="FAD/NAD(P)-binding domain"/>
    <property type="match status" value="1"/>
</dbReference>
<dbReference type="PANTHER" id="PTHR10668">
    <property type="entry name" value="PHYTOENE DEHYDROGENASE"/>
    <property type="match status" value="1"/>
</dbReference>
<reference evidence="1 2" key="1">
    <citation type="submission" date="2021-01" db="EMBL/GenBank/DDBJ databases">
        <title>WGS of actinomycetes isolated from Thailand.</title>
        <authorList>
            <person name="Thawai C."/>
        </authorList>
    </citation>
    <scope>NUCLEOTIDE SEQUENCE [LARGE SCALE GENOMIC DNA]</scope>
    <source>
        <strain evidence="1 2">CA3R110</strain>
    </source>
</reference>
<keyword evidence="2" id="KW-1185">Reference proteome</keyword>
<gene>
    <name evidence="1" type="ORF">JK364_27665</name>
</gene>
<name>A0ABS1PUP8_9ACTN</name>
<evidence type="ECO:0000313" key="2">
    <source>
        <dbReference type="Proteomes" id="UP000621510"/>
    </source>
</evidence>
<dbReference type="RefSeq" id="WP_201854039.1">
    <property type="nucleotide sequence ID" value="NZ_JAERRG010000012.1"/>
</dbReference>
<dbReference type="PRINTS" id="PR00419">
    <property type="entry name" value="ADXRDTASE"/>
</dbReference>
<dbReference type="Gene3D" id="3.50.50.60">
    <property type="entry name" value="FAD/NAD(P)-binding domain"/>
    <property type="match status" value="1"/>
</dbReference>
<comment type="caution">
    <text evidence="1">The sequence shown here is derived from an EMBL/GenBank/DDBJ whole genome shotgun (WGS) entry which is preliminary data.</text>
</comment>
<proteinExistence type="predicted"/>
<dbReference type="PANTHER" id="PTHR10668:SF105">
    <property type="entry name" value="DEHYDROGENASE-RELATED"/>
    <property type="match status" value="1"/>
</dbReference>